<feature type="coiled-coil region" evidence="1">
    <location>
        <begin position="190"/>
        <end position="301"/>
    </location>
</feature>
<reference evidence="3" key="1">
    <citation type="submission" date="2022-10" db="EMBL/GenBank/DDBJ databases">
        <title>Novel sulphate-reducing endosymbionts in the free-living metamonad Anaeramoeba.</title>
        <authorList>
            <person name="Jerlstrom-Hultqvist J."/>
            <person name="Cepicka I."/>
            <person name="Gallot-Lavallee L."/>
            <person name="Salas-Leiva D."/>
            <person name="Curtis B.A."/>
            <person name="Zahonova K."/>
            <person name="Pipaliya S."/>
            <person name="Dacks J."/>
            <person name="Roger A.J."/>
        </authorList>
    </citation>
    <scope>NUCLEOTIDE SEQUENCE</scope>
    <source>
        <strain evidence="3">BMAN</strain>
    </source>
</reference>
<comment type="caution">
    <text evidence="3">The sequence shown here is derived from an EMBL/GenBank/DDBJ whole genome shotgun (WGS) entry which is preliminary data.</text>
</comment>
<proteinExistence type="predicted"/>
<evidence type="ECO:0000256" key="2">
    <source>
        <dbReference type="SAM" id="MobiDB-lite"/>
    </source>
</evidence>
<feature type="region of interest" description="Disordered" evidence="2">
    <location>
        <begin position="137"/>
        <end position="190"/>
    </location>
</feature>
<dbReference type="AlphaFoldDB" id="A0A9Q0R836"/>
<protein>
    <submittedName>
        <fullName evidence="3">Centrosomal protein</fullName>
    </submittedName>
</protein>
<sequence>MGNANNIKHNITKASIKKYRKKIYSSQDAVVVVVPQKGFIEANDVAVKLFEASSKEELLKYGPETLSPQFQAHLGKSSQEVVMEASKRAIESEDGYHDLIFEHISLKGNHFFVHVWITPINLGGQIAAQGVVKKVPNPNSAEKKIESTTDVDSSLLKPKFDDESSDTLFDSQSETNLKSEKQTSNGALAKDNLDKEIQRLDKELEKGMKEKARLERIKFKVLEKQLNEKTQENTQLKNEILVLQQLLDEMKKSNNENETESQFQDKIEKLKEKKKKFKTEVERLTNRLKMVEFEKENLKKLM</sequence>
<evidence type="ECO:0000256" key="1">
    <source>
        <dbReference type="SAM" id="Coils"/>
    </source>
</evidence>
<name>A0A9Q0R836_ANAIG</name>
<accession>A0A9Q0R836</accession>
<dbReference type="EMBL" id="JAPDFW010000093">
    <property type="protein sequence ID" value="KAJ5070659.1"/>
    <property type="molecule type" value="Genomic_DNA"/>
</dbReference>
<dbReference type="InterPro" id="IPR035965">
    <property type="entry name" value="PAS-like_dom_sf"/>
</dbReference>
<feature type="compositionally biased region" description="Polar residues" evidence="2">
    <location>
        <begin position="166"/>
        <end position="186"/>
    </location>
</feature>
<evidence type="ECO:0000313" key="4">
    <source>
        <dbReference type="Proteomes" id="UP001149090"/>
    </source>
</evidence>
<dbReference type="Proteomes" id="UP001149090">
    <property type="component" value="Unassembled WGS sequence"/>
</dbReference>
<evidence type="ECO:0000313" key="3">
    <source>
        <dbReference type="EMBL" id="KAJ5070659.1"/>
    </source>
</evidence>
<keyword evidence="1" id="KW-0175">Coiled coil</keyword>
<gene>
    <name evidence="3" type="ORF">M0811_10729</name>
</gene>
<dbReference type="Gene3D" id="3.30.450.20">
    <property type="entry name" value="PAS domain"/>
    <property type="match status" value="1"/>
</dbReference>
<keyword evidence="4" id="KW-1185">Reference proteome</keyword>
<dbReference type="SUPFAM" id="SSF55785">
    <property type="entry name" value="PYP-like sensor domain (PAS domain)"/>
    <property type="match status" value="1"/>
</dbReference>
<organism evidence="3 4">
    <name type="scientific">Anaeramoeba ignava</name>
    <name type="common">Anaerobic marine amoeba</name>
    <dbReference type="NCBI Taxonomy" id="1746090"/>
    <lineage>
        <taxon>Eukaryota</taxon>
        <taxon>Metamonada</taxon>
        <taxon>Anaeramoebidae</taxon>
        <taxon>Anaeramoeba</taxon>
    </lineage>
</organism>